<protein>
    <submittedName>
        <fullName evidence="2">Uncharacterized protein</fullName>
    </submittedName>
</protein>
<dbReference type="WBParaSite" id="Hba_08992">
    <property type="protein sequence ID" value="Hba_08992"/>
    <property type="gene ID" value="Hba_08992"/>
</dbReference>
<organism evidence="1 2">
    <name type="scientific">Heterorhabditis bacteriophora</name>
    <name type="common">Entomopathogenic nematode worm</name>
    <dbReference type="NCBI Taxonomy" id="37862"/>
    <lineage>
        <taxon>Eukaryota</taxon>
        <taxon>Metazoa</taxon>
        <taxon>Ecdysozoa</taxon>
        <taxon>Nematoda</taxon>
        <taxon>Chromadorea</taxon>
        <taxon>Rhabditida</taxon>
        <taxon>Rhabditina</taxon>
        <taxon>Rhabditomorpha</taxon>
        <taxon>Strongyloidea</taxon>
        <taxon>Heterorhabditidae</taxon>
        <taxon>Heterorhabditis</taxon>
    </lineage>
</organism>
<keyword evidence="1" id="KW-1185">Reference proteome</keyword>
<dbReference type="AlphaFoldDB" id="A0A1I7WV08"/>
<name>A0A1I7WV08_HETBA</name>
<sequence length="70" mass="7993">MAPVNVAECDVEAGVRQQADVTDLTKKSDDSQFLDTSFLDLRFELQCHILRQVPTTLIHILKHNCINIRK</sequence>
<dbReference type="Proteomes" id="UP000095283">
    <property type="component" value="Unplaced"/>
</dbReference>
<proteinExistence type="predicted"/>
<evidence type="ECO:0000313" key="1">
    <source>
        <dbReference type="Proteomes" id="UP000095283"/>
    </source>
</evidence>
<reference evidence="2" key="1">
    <citation type="submission" date="2016-11" db="UniProtKB">
        <authorList>
            <consortium name="WormBaseParasite"/>
        </authorList>
    </citation>
    <scope>IDENTIFICATION</scope>
</reference>
<evidence type="ECO:0000313" key="2">
    <source>
        <dbReference type="WBParaSite" id="Hba_08992"/>
    </source>
</evidence>
<accession>A0A1I7WV08</accession>